<keyword evidence="2" id="KW-1185">Reference proteome</keyword>
<sequence>MEDSMRVQNHSKDEIIRLLQWIANNPAEWERINQRREREEVPPLKTLEDCDLLTFSGLYSVMIALLFSEQSIITNRVFRKMVARTLLQRIEERGELEALKEVLEFLHEEWTRIEKESQL</sequence>
<evidence type="ECO:0000313" key="1">
    <source>
        <dbReference type="EMBL" id="BCJ94244.1"/>
    </source>
</evidence>
<proteinExistence type="predicted"/>
<gene>
    <name evidence="1" type="ORF">acsn021_18130</name>
</gene>
<evidence type="ECO:0000313" key="2">
    <source>
        <dbReference type="Proteomes" id="UP000515561"/>
    </source>
</evidence>
<accession>A0A6S6QUD2</accession>
<organism evidence="1 2">
    <name type="scientific">Anaerocolumna cellulosilytica</name>
    <dbReference type="NCBI Taxonomy" id="433286"/>
    <lineage>
        <taxon>Bacteria</taxon>
        <taxon>Bacillati</taxon>
        <taxon>Bacillota</taxon>
        <taxon>Clostridia</taxon>
        <taxon>Lachnospirales</taxon>
        <taxon>Lachnospiraceae</taxon>
        <taxon>Anaerocolumna</taxon>
    </lineage>
</organism>
<reference evidence="1 2" key="1">
    <citation type="journal article" date="2016" name="Int. J. Syst. Evol. Microbiol.">
        <title>Descriptions of Anaerotaenia torta gen. nov., sp. nov. and Anaerocolumna cellulosilytica gen. nov., sp. nov. isolated from a methanogenic reactor of cattle waste.</title>
        <authorList>
            <person name="Uek A."/>
            <person name="Ohtaki Y."/>
            <person name="Kaku N."/>
            <person name="Ueki K."/>
        </authorList>
    </citation>
    <scope>NUCLEOTIDE SEQUENCE [LARGE SCALE GENOMIC DNA]</scope>
    <source>
        <strain evidence="1 2">SN021</strain>
    </source>
</reference>
<dbReference type="KEGG" id="acel:acsn021_18130"/>
<dbReference type="AlphaFoldDB" id="A0A6S6QUD2"/>
<dbReference type="EMBL" id="AP023367">
    <property type="protein sequence ID" value="BCJ94244.1"/>
    <property type="molecule type" value="Genomic_DNA"/>
</dbReference>
<dbReference type="RefSeq" id="WP_184091215.1">
    <property type="nucleotide sequence ID" value="NZ_AP023367.1"/>
</dbReference>
<protein>
    <submittedName>
        <fullName evidence="1">Uncharacterized protein</fullName>
    </submittedName>
</protein>
<dbReference type="Proteomes" id="UP000515561">
    <property type="component" value="Chromosome"/>
</dbReference>
<name>A0A6S6QUD2_9FIRM</name>